<evidence type="ECO:0000313" key="1">
    <source>
        <dbReference type="EMBL" id="MFD1937565.1"/>
    </source>
</evidence>
<dbReference type="RefSeq" id="WP_379578862.1">
    <property type="nucleotide sequence ID" value="NZ_JBHUFV010000061.1"/>
</dbReference>
<organism evidence="1 2">
    <name type="scientific">Nonomuraea mangrovi</name>
    <dbReference type="NCBI Taxonomy" id="2316207"/>
    <lineage>
        <taxon>Bacteria</taxon>
        <taxon>Bacillati</taxon>
        <taxon>Actinomycetota</taxon>
        <taxon>Actinomycetes</taxon>
        <taxon>Streptosporangiales</taxon>
        <taxon>Streptosporangiaceae</taxon>
        <taxon>Nonomuraea</taxon>
    </lineage>
</organism>
<proteinExistence type="predicted"/>
<dbReference type="Proteomes" id="UP001597368">
    <property type="component" value="Unassembled WGS sequence"/>
</dbReference>
<reference evidence="2" key="1">
    <citation type="journal article" date="2019" name="Int. J. Syst. Evol. Microbiol.">
        <title>The Global Catalogue of Microorganisms (GCM) 10K type strain sequencing project: providing services to taxonomists for standard genome sequencing and annotation.</title>
        <authorList>
            <consortium name="The Broad Institute Genomics Platform"/>
            <consortium name="The Broad Institute Genome Sequencing Center for Infectious Disease"/>
            <person name="Wu L."/>
            <person name="Ma J."/>
        </authorList>
    </citation>
    <scope>NUCLEOTIDE SEQUENCE [LARGE SCALE GENOMIC DNA]</scope>
    <source>
        <strain evidence="2">ICMP 6774ER</strain>
    </source>
</reference>
<comment type="caution">
    <text evidence="1">The sequence shown here is derived from an EMBL/GenBank/DDBJ whole genome shotgun (WGS) entry which is preliminary data.</text>
</comment>
<sequence length="306" mass="31494">MSGNGSSANPYVVSATGTLDCEAVQDCVGAGFVQGLQYDDAANQFRARIDPAPGNNLQQSAAGLFVPTGAATVSVADTACIDMSGNGAGGSPITAAPILNAAAGNLITCTPTGLRAALTLATCGLTGNGSAASPLAAKVGTWPYPCTPVDTFAGNVYCDGTGQLRSEPRGRTAFNQNTQNTTYANVAVPAAIDTLIETRTLLITNPDTCRESFVLVSMELDVDLNLPANSGAAYGLYTDEMLFHANRGSTAENDFHVQVVKVVNQTPNLAPGGSNNFGVDITAGRGSGGATYNRIQTFIRAFQWIL</sequence>
<dbReference type="EMBL" id="JBHUFV010000061">
    <property type="protein sequence ID" value="MFD1937565.1"/>
    <property type="molecule type" value="Genomic_DNA"/>
</dbReference>
<accession>A0ABW4T6G6</accession>
<gene>
    <name evidence="1" type="ORF">ACFSKW_39470</name>
</gene>
<protein>
    <submittedName>
        <fullName evidence="1">Uncharacterized protein</fullName>
    </submittedName>
</protein>
<evidence type="ECO:0000313" key="2">
    <source>
        <dbReference type="Proteomes" id="UP001597368"/>
    </source>
</evidence>
<name>A0ABW4T6G6_9ACTN</name>
<keyword evidence="2" id="KW-1185">Reference proteome</keyword>